<dbReference type="GO" id="GO:0004803">
    <property type="term" value="F:transposase activity"/>
    <property type="evidence" value="ECO:0007669"/>
    <property type="project" value="InterPro"/>
</dbReference>
<dbReference type="InterPro" id="IPR001207">
    <property type="entry name" value="Transposase_mutator"/>
</dbReference>
<organism evidence="6">
    <name type="scientific">Pantoea sp. BJ2</name>
    <dbReference type="NCBI Taxonomy" id="3141322"/>
    <lineage>
        <taxon>Bacteria</taxon>
        <taxon>Pseudomonadati</taxon>
        <taxon>Pseudomonadota</taxon>
        <taxon>Gammaproteobacteria</taxon>
        <taxon>Enterobacterales</taxon>
        <taxon>Erwiniaceae</taxon>
        <taxon>Pantoea</taxon>
    </lineage>
</organism>
<evidence type="ECO:0000256" key="5">
    <source>
        <dbReference type="ARBA" id="ARBA00023172"/>
    </source>
</evidence>
<protein>
    <submittedName>
        <fullName evidence="6">Transposase</fullName>
    </submittedName>
</protein>
<evidence type="ECO:0000256" key="3">
    <source>
        <dbReference type="ARBA" id="ARBA00022578"/>
    </source>
</evidence>
<comment type="function">
    <text evidence="1">Required for the transposition of the insertion element.</text>
</comment>
<sequence length="51" mass="5837">MSKSRRANRVNLSTSFAYPEDIQRRIYTTNPIESLNSVFRQAFKTKCVPGG</sequence>
<accession>A0AAU7U550</accession>
<keyword evidence="5" id="KW-0233">DNA recombination</keyword>
<dbReference type="EMBL" id="CP158294">
    <property type="protein sequence ID" value="XBV47733.1"/>
    <property type="molecule type" value="Genomic_DNA"/>
</dbReference>
<comment type="similarity">
    <text evidence="2">Belongs to the transposase mutator family.</text>
</comment>
<name>A0AAU7U550_9GAMM</name>
<dbReference type="GO" id="GO:0003677">
    <property type="term" value="F:DNA binding"/>
    <property type="evidence" value="ECO:0007669"/>
    <property type="project" value="UniProtKB-KW"/>
</dbReference>
<reference evidence="6" key="1">
    <citation type="submission" date="2024-06" db="EMBL/GenBank/DDBJ databases">
        <title>Multiomics insights into the TNT degradation mechanism by Pantoea sp. BJ2 isolated from an ammunition destruction site.</title>
        <authorList>
            <person name="Luo J."/>
        </authorList>
    </citation>
    <scope>NUCLEOTIDE SEQUENCE</scope>
    <source>
        <strain evidence="6">BJ2</strain>
        <plasmid evidence="6">plasmindB</plasmid>
    </source>
</reference>
<keyword evidence="3" id="KW-0815">Transposition</keyword>
<evidence type="ECO:0000256" key="1">
    <source>
        <dbReference type="ARBA" id="ARBA00002190"/>
    </source>
</evidence>
<evidence type="ECO:0000256" key="2">
    <source>
        <dbReference type="ARBA" id="ARBA00010961"/>
    </source>
</evidence>
<dbReference type="Pfam" id="PF00872">
    <property type="entry name" value="Transposase_mut"/>
    <property type="match status" value="1"/>
</dbReference>
<keyword evidence="4" id="KW-0238">DNA-binding</keyword>
<dbReference type="RefSeq" id="WP_350262782.1">
    <property type="nucleotide sequence ID" value="NZ_CP158294.1"/>
</dbReference>
<gene>
    <name evidence="6" type="ORF">AAF463_23600</name>
</gene>
<geneLocation type="plasmid" evidence="6">
    <name>plasmindB</name>
</geneLocation>
<evidence type="ECO:0000313" key="6">
    <source>
        <dbReference type="EMBL" id="XBV47733.1"/>
    </source>
</evidence>
<keyword evidence="6" id="KW-0614">Plasmid</keyword>
<proteinExistence type="inferred from homology"/>
<dbReference type="GO" id="GO:0006313">
    <property type="term" value="P:DNA transposition"/>
    <property type="evidence" value="ECO:0007669"/>
    <property type="project" value="InterPro"/>
</dbReference>
<dbReference type="AlphaFoldDB" id="A0AAU7U550"/>
<evidence type="ECO:0000256" key="4">
    <source>
        <dbReference type="ARBA" id="ARBA00023125"/>
    </source>
</evidence>